<reference evidence="1 2" key="1">
    <citation type="submission" date="2024-01" db="EMBL/GenBank/DDBJ databases">
        <title>Genome analysis.</title>
        <authorList>
            <person name="Zhang K."/>
        </authorList>
    </citation>
    <scope>NUCLEOTIDE SEQUENCE [LARGE SCALE GENOMIC DNA]</scope>
    <source>
        <strain evidence="1 2">CGMCC 4.1753</strain>
    </source>
</reference>
<comment type="caution">
    <text evidence="1">The sequence shown here is derived from an EMBL/GenBank/DDBJ whole genome shotgun (WGS) entry which is preliminary data.</text>
</comment>
<keyword evidence="2" id="KW-1185">Reference proteome</keyword>
<accession>A0ABU6M103</accession>
<proteinExistence type="predicted"/>
<evidence type="ECO:0000313" key="2">
    <source>
        <dbReference type="Proteomes" id="UP001353952"/>
    </source>
</evidence>
<dbReference type="RefSeq" id="WP_191845784.1">
    <property type="nucleotide sequence ID" value="NZ_BMUO01000002.1"/>
</dbReference>
<dbReference type="EMBL" id="JAYXNZ010000002">
    <property type="protein sequence ID" value="MEC7053829.1"/>
    <property type="molecule type" value="Genomic_DNA"/>
</dbReference>
<evidence type="ECO:0008006" key="3">
    <source>
        <dbReference type="Google" id="ProtNLM"/>
    </source>
</evidence>
<organism evidence="1 2">
    <name type="scientific">Streptomyces violaceochromogenes</name>
    <dbReference type="NCBI Taxonomy" id="67377"/>
    <lineage>
        <taxon>Bacteria</taxon>
        <taxon>Bacillati</taxon>
        <taxon>Actinomycetota</taxon>
        <taxon>Actinomycetes</taxon>
        <taxon>Kitasatosporales</taxon>
        <taxon>Streptomycetaceae</taxon>
        <taxon>Streptomyces</taxon>
    </lineage>
</organism>
<evidence type="ECO:0000313" key="1">
    <source>
        <dbReference type="EMBL" id="MEC7053829.1"/>
    </source>
</evidence>
<name>A0ABU6M103_9ACTN</name>
<sequence length="127" mass="14429">MHDSRKDRPFFVNETRGQGTLFRTKGGGDDVTFEIVAKGRSGWTGWVELVRDDLDWEAVHNTGRVIAEVDADILLTVEVEDRTTLHHFNEVERRGVWAPSTVKSFDTVTSKWNRASDHAAVYVDLDL</sequence>
<protein>
    <recommendedName>
        <fullName evidence="3">Endonuclease/exonuclease/phosphatase domain-containing protein</fullName>
    </recommendedName>
</protein>
<dbReference type="Proteomes" id="UP001353952">
    <property type="component" value="Unassembled WGS sequence"/>
</dbReference>
<gene>
    <name evidence="1" type="ORF">RFN57_16240</name>
</gene>